<dbReference type="PROSITE" id="PS51257">
    <property type="entry name" value="PROKAR_LIPOPROTEIN"/>
    <property type="match status" value="1"/>
</dbReference>
<evidence type="ECO:0000256" key="1">
    <source>
        <dbReference type="SAM" id="MobiDB-lite"/>
    </source>
</evidence>
<proteinExistence type="predicted"/>
<dbReference type="Gene3D" id="3.60.40.10">
    <property type="entry name" value="PPM-type phosphatase domain"/>
    <property type="match status" value="1"/>
</dbReference>
<dbReference type="InterPro" id="IPR015655">
    <property type="entry name" value="PP2C"/>
</dbReference>
<dbReference type="EMBL" id="FNXT01001184">
    <property type="protein sequence ID" value="SZX73125.1"/>
    <property type="molecule type" value="Genomic_DNA"/>
</dbReference>
<dbReference type="SMART" id="SM00332">
    <property type="entry name" value="PP2Cc"/>
    <property type="match status" value="1"/>
</dbReference>
<feature type="compositionally biased region" description="Polar residues" evidence="1">
    <location>
        <begin position="721"/>
        <end position="730"/>
    </location>
</feature>
<dbReference type="AlphaFoldDB" id="A0A383W654"/>
<feature type="compositionally biased region" description="Low complexity" evidence="1">
    <location>
        <begin position="541"/>
        <end position="564"/>
    </location>
</feature>
<dbReference type="Proteomes" id="UP000256970">
    <property type="component" value="Unassembled WGS sequence"/>
</dbReference>
<evidence type="ECO:0000259" key="2">
    <source>
        <dbReference type="PROSITE" id="PS51746"/>
    </source>
</evidence>
<protein>
    <recommendedName>
        <fullName evidence="2">PPM-type phosphatase domain-containing protein</fullName>
    </recommendedName>
</protein>
<feature type="compositionally biased region" description="Low complexity" evidence="1">
    <location>
        <begin position="649"/>
        <end position="664"/>
    </location>
</feature>
<dbReference type="PROSITE" id="PS51746">
    <property type="entry name" value="PPM_2"/>
    <property type="match status" value="1"/>
</dbReference>
<keyword evidence="4" id="KW-1185">Reference proteome</keyword>
<feature type="compositionally biased region" description="Polar residues" evidence="1">
    <location>
        <begin position="670"/>
        <end position="683"/>
    </location>
</feature>
<dbReference type="GO" id="GO:0004722">
    <property type="term" value="F:protein serine/threonine phosphatase activity"/>
    <property type="evidence" value="ECO:0007669"/>
    <property type="project" value="InterPro"/>
</dbReference>
<feature type="compositionally biased region" description="Basic residues" evidence="1">
    <location>
        <begin position="288"/>
        <end position="298"/>
    </location>
</feature>
<dbReference type="PANTHER" id="PTHR47992">
    <property type="entry name" value="PROTEIN PHOSPHATASE"/>
    <property type="match status" value="1"/>
</dbReference>
<feature type="compositionally biased region" description="Polar residues" evidence="1">
    <location>
        <begin position="739"/>
        <end position="761"/>
    </location>
</feature>
<feature type="compositionally biased region" description="Low complexity" evidence="1">
    <location>
        <begin position="602"/>
        <end position="615"/>
    </location>
</feature>
<evidence type="ECO:0000313" key="3">
    <source>
        <dbReference type="EMBL" id="SZX73125.1"/>
    </source>
</evidence>
<feature type="region of interest" description="Disordered" evidence="1">
    <location>
        <begin position="721"/>
        <end position="849"/>
    </location>
</feature>
<feature type="region of interest" description="Disordered" evidence="1">
    <location>
        <begin position="284"/>
        <end position="309"/>
    </location>
</feature>
<dbReference type="InterPro" id="IPR036457">
    <property type="entry name" value="PPM-type-like_dom_sf"/>
</dbReference>
<gene>
    <name evidence="3" type="ORF">BQ4739_LOCUS13241</name>
</gene>
<feature type="region of interest" description="Disordered" evidence="1">
    <location>
        <begin position="588"/>
        <end position="621"/>
    </location>
</feature>
<reference evidence="3 4" key="1">
    <citation type="submission" date="2016-10" db="EMBL/GenBank/DDBJ databases">
        <authorList>
            <person name="Cai Z."/>
        </authorList>
    </citation>
    <scope>NUCLEOTIDE SEQUENCE [LARGE SCALE GENOMIC DNA]</scope>
</reference>
<feature type="domain" description="PPM-type phosphatase" evidence="2">
    <location>
        <begin position="19"/>
        <end position="423"/>
    </location>
</feature>
<feature type="region of interest" description="Disordered" evidence="1">
    <location>
        <begin position="518"/>
        <end position="569"/>
    </location>
</feature>
<name>A0A383W654_TETOB</name>
<accession>A0A383W654</accession>
<dbReference type="SUPFAM" id="SSF81606">
    <property type="entry name" value="PP2C-like"/>
    <property type="match status" value="1"/>
</dbReference>
<feature type="compositionally biased region" description="Low complexity" evidence="1">
    <location>
        <begin position="765"/>
        <end position="774"/>
    </location>
</feature>
<feature type="compositionally biased region" description="Gly residues" evidence="1">
    <location>
        <begin position="807"/>
        <end position="830"/>
    </location>
</feature>
<dbReference type="InterPro" id="IPR001932">
    <property type="entry name" value="PPM-type_phosphatase-like_dom"/>
</dbReference>
<dbReference type="Pfam" id="PF00481">
    <property type="entry name" value="PP2C"/>
    <property type="match status" value="1"/>
</dbReference>
<feature type="compositionally biased region" description="Low complexity" evidence="1">
    <location>
        <begin position="684"/>
        <end position="700"/>
    </location>
</feature>
<feature type="region of interest" description="Disordered" evidence="1">
    <location>
        <begin position="634"/>
        <end position="700"/>
    </location>
</feature>
<sequence>MGCCASKQQDLFILLPFTAACPASYPYQSLTRVVLGDGHLFAALWEGHGGSQAARHCVSNCYELLLQCMQSNPDPCWALRQTTQQLDKSYLASPDLPDTVKAGVGATGIMLFINTRTNQCCVARLGDSMPFVAASKGSFNTTSVEVKPLTSSKGHRVLLSEMLSRGQQQQAHSSTDDGGLATYTHAVGLGYGKSGKLQQAWLKQQEDAAALKLQLPFISNSCEVTMSQLCSSDETLVLASEGLLQVLPPHEVGLLLHHFNAARLNALKQALTAATVQQEAAAAAAKGGRGRGSSRAKARGGNPSQEVQPDEAVAAAGKAARYPNVASIVMHHALLKALGKHNLAMDKHQQQLLAAGELQRQELLPELSYEELTHLPLVVDAEAFRPAGPKGSSARLHLPKHYPAGGLSRRDVHSDMGLVVIALDWPRCQESQPLPSITPPRAGRTVRPDAQYRWQLLRLAVKFHMAYRRALRSRWYELAEAAEAAAEEAARQAEVHAWKSQGAAVKVNLAGDVMDTATPMRMRHSPIKPPLQLSPKKRPSPMRSSGIGSCSSSSTHTSGPLAAGAGAGATPVRSSAAAGAAFTTPAAATAAKHTPGSRGADSTPTAAAAATPSSTGKPKAPAPLQIYEREIGCDDNASDIDSPSRLDSPSKAAKSAAAAAAAPAVKKQLPGSSSPTKAYSKSQSLSLRGSRSTAASAGASPQAADAAWAAGPAGYWAGYEQQGSSGSPSAGITAEASWGTASRASTPGQQQLRSSRSSAGPQHSAGKAGLAAAAGGAGGGSPAKRGVHSAGSGRPVEDYSGYHASGYGAGVAAAGGGATGSRGGAGGGGSPTKLNRAGKLSLRKPASHY</sequence>
<organism evidence="3 4">
    <name type="scientific">Tetradesmus obliquus</name>
    <name type="common">Green alga</name>
    <name type="synonym">Acutodesmus obliquus</name>
    <dbReference type="NCBI Taxonomy" id="3088"/>
    <lineage>
        <taxon>Eukaryota</taxon>
        <taxon>Viridiplantae</taxon>
        <taxon>Chlorophyta</taxon>
        <taxon>core chlorophytes</taxon>
        <taxon>Chlorophyceae</taxon>
        <taxon>CS clade</taxon>
        <taxon>Sphaeropleales</taxon>
        <taxon>Scenedesmaceae</taxon>
        <taxon>Tetradesmus</taxon>
    </lineage>
</organism>
<evidence type="ECO:0000313" key="4">
    <source>
        <dbReference type="Proteomes" id="UP000256970"/>
    </source>
</evidence>